<evidence type="ECO:0000313" key="1">
    <source>
        <dbReference type="EMBL" id="HHS52533.1"/>
    </source>
</evidence>
<dbReference type="NCBIfam" id="NF033679">
    <property type="entry name" value="DNRLRE_dom"/>
    <property type="match status" value="1"/>
</dbReference>
<accession>A0A7C6AA12</accession>
<protein>
    <submittedName>
        <fullName evidence="1">DNRLRE domain-containing protein</fullName>
    </submittedName>
</protein>
<sequence>MPMVVLDPRQSRMQSILLYSIPKKGLFPTYWRNFRVITKIMWRNFFTGFLFALTLFNCNRSPVGFDQLDRELSEPTLYQFNPSASACYQRHIANGSSINLILGKNQEYESRVLILFPLVDSLLDSLNEVRLVLKTSRYRSVPFTIHIIQQEWQEKTVSWLRTDSLGYWLNPGADFSELVIGQGTITADSTVIILSHIDSLVRNGRGLILIPSDTGFAFLYSCETANDPKIIYKYPKKERTFTASADASIIDTVNLNLGRNQLWVGGGYGFHTYLKFAIDTIDTNVTITDAELILHPAQSFLLTDTIEIAVQRLLEPYQEGLLTQKFHTDISAKTRFTNTDTVIKINLKNLVQFFSLNRDSNFGFILRGYPEYSSIFRIELKTDLANLPILKLSCILPPKGRF</sequence>
<dbReference type="AlphaFoldDB" id="A0A7C6AA12"/>
<gene>
    <name evidence="1" type="ORF">ENW73_06680</name>
</gene>
<name>A0A7C6AA12_UNCW3</name>
<proteinExistence type="predicted"/>
<reference evidence="1" key="1">
    <citation type="journal article" date="2020" name="mSystems">
        <title>Genome- and Community-Level Interaction Insights into Carbon Utilization and Element Cycling Functions of Hydrothermarchaeota in Hydrothermal Sediment.</title>
        <authorList>
            <person name="Zhou Z."/>
            <person name="Liu Y."/>
            <person name="Xu W."/>
            <person name="Pan J."/>
            <person name="Luo Z.H."/>
            <person name="Li M."/>
        </authorList>
    </citation>
    <scope>NUCLEOTIDE SEQUENCE [LARGE SCALE GENOMIC DNA]</scope>
    <source>
        <strain evidence="1">SpSt-876</strain>
    </source>
</reference>
<organism evidence="1">
    <name type="scientific">candidate division WOR-3 bacterium</name>
    <dbReference type="NCBI Taxonomy" id="2052148"/>
    <lineage>
        <taxon>Bacteria</taxon>
        <taxon>Bacteria division WOR-3</taxon>
    </lineage>
</organism>
<dbReference type="EMBL" id="DTLI01000158">
    <property type="protein sequence ID" value="HHS52533.1"/>
    <property type="molecule type" value="Genomic_DNA"/>
</dbReference>
<comment type="caution">
    <text evidence="1">The sequence shown here is derived from an EMBL/GenBank/DDBJ whole genome shotgun (WGS) entry which is preliminary data.</text>
</comment>